<accession>A0A150WPR2</accession>
<reference evidence="3 4" key="1">
    <citation type="submission" date="2016-03" db="EMBL/GenBank/DDBJ databases">
        <authorList>
            <person name="Ploux O."/>
        </authorList>
    </citation>
    <scope>NUCLEOTIDE SEQUENCE [LARGE SCALE GENOMIC DNA]</scope>
    <source>
        <strain evidence="3 4">R0</strain>
    </source>
</reference>
<protein>
    <submittedName>
        <fullName evidence="3">Uncharacterized protein</fullName>
    </submittedName>
</protein>
<dbReference type="EMBL" id="LUKE01000001">
    <property type="protein sequence ID" value="KYG66289.1"/>
    <property type="molecule type" value="Genomic_DNA"/>
</dbReference>
<keyword evidence="2" id="KW-0812">Transmembrane</keyword>
<feature type="transmembrane region" description="Helical" evidence="2">
    <location>
        <begin position="20"/>
        <end position="38"/>
    </location>
</feature>
<organism evidence="3 4">
    <name type="scientific">Bdellovibrio bacteriovorus</name>
    <dbReference type="NCBI Taxonomy" id="959"/>
    <lineage>
        <taxon>Bacteria</taxon>
        <taxon>Pseudomonadati</taxon>
        <taxon>Bdellovibrionota</taxon>
        <taxon>Bdellovibrionia</taxon>
        <taxon>Bdellovibrionales</taxon>
        <taxon>Pseudobdellovibrionaceae</taxon>
        <taxon>Bdellovibrio</taxon>
    </lineage>
</organism>
<proteinExistence type="predicted"/>
<evidence type="ECO:0000256" key="1">
    <source>
        <dbReference type="SAM" id="MobiDB-lite"/>
    </source>
</evidence>
<keyword evidence="2" id="KW-0472">Membrane</keyword>
<dbReference type="AlphaFoldDB" id="A0A150WPR2"/>
<evidence type="ECO:0000256" key="2">
    <source>
        <dbReference type="SAM" id="Phobius"/>
    </source>
</evidence>
<evidence type="ECO:0000313" key="3">
    <source>
        <dbReference type="EMBL" id="KYG66289.1"/>
    </source>
</evidence>
<dbReference type="RefSeq" id="WP_061833855.1">
    <property type="nucleotide sequence ID" value="NZ_LUKE01000001.1"/>
</dbReference>
<dbReference type="Proteomes" id="UP000075320">
    <property type="component" value="Unassembled WGS sequence"/>
</dbReference>
<feature type="compositionally biased region" description="Polar residues" evidence="1">
    <location>
        <begin position="41"/>
        <end position="56"/>
    </location>
</feature>
<keyword evidence="2" id="KW-1133">Transmembrane helix</keyword>
<feature type="compositionally biased region" description="Low complexity" evidence="1">
    <location>
        <begin position="63"/>
        <end position="75"/>
    </location>
</feature>
<name>A0A150WPR2_BDEBC</name>
<comment type="caution">
    <text evidence="3">The sequence shown here is derived from an EMBL/GenBank/DDBJ whole genome shotgun (WGS) entry which is preliminary data.</text>
</comment>
<sequence length="86" mass="9112">MATTTLGSPGQHRNRSMNMVYWGIAVVVVLGLVAYFMMRSPMTTPTGTQDTVNTEARSGEIGSSGATTTGDADTTVPARTNDTDQR</sequence>
<gene>
    <name evidence="3" type="ORF">AZI86_04325</name>
</gene>
<keyword evidence="4" id="KW-1185">Reference proteome</keyword>
<feature type="region of interest" description="Disordered" evidence="1">
    <location>
        <begin position="41"/>
        <end position="86"/>
    </location>
</feature>
<evidence type="ECO:0000313" key="4">
    <source>
        <dbReference type="Proteomes" id="UP000075320"/>
    </source>
</evidence>